<evidence type="ECO:0000313" key="13">
    <source>
        <dbReference type="EMBL" id="QYO75871.1"/>
    </source>
</evidence>
<dbReference type="EC" id="1.1.1.169" evidence="3 10"/>
<evidence type="ECO:0000256" key="4">
    <source>
        <dbReference type="ARBA" id="ARBA00019465"/>
    </source>
</evidence>
<gene>
    <name evidence="13" type="ORF">K1X15_14710</name>
</gene>
<comment type="catalytic activity">
    <reaction evidence="9 10">
        <text>(R)-pantoate + NADP(+) = 2-dehydropantoate + NADPH + H(+)</text>
        <dbReference type="Rhea" id="RHEA:16233"/>
        <dbReference type="ChEBI" id="CHEBI:11561"/>
        <dbReference type="ChEBI" id="CHEBI:15378"/>
        <dbReference type="ChEBI" id="CHEBI:15980"/>
        <dbReference type="ChEBI" id="CHEBI:57783"/>
        <dbReference type="ChEBI" id="CHEBI:58349"/>
        <dbReference type="EC" id="1.1.1.169"/>
    </reaction>
</comment>
<keyword evidence="7 10" id="KW-0560">Oxidoreductase</keyword>
<dbReference type="Gene3D" id="3.40.50.720">
    <property type="entry name" value="NAD(P)-binding Rossmann-like Domain"/>
    <property type="match status" value="1"/>
</dbReference>
<proteinExistence type="inferred from homology"/>
<dbReference type="InterPro" id="IPR003710">
    <property type="entry name" value="ApbA"/>
</dbReference>
<accession>A0ABX8WD13</accession>
<dbReference type="InterPro" id="IPR051402">
    <property type="entry name" value="KPR-Related"/>
</dbReference>
<comment type="function">
    <text evidence="10">Catalyzes the NADPH-dependent reduction of ketopantoate into pantoic acid.</text>
</comment>
<name>A0ABX8WD13_9HYPH</name>
<dbReference type="PANTHER" id="PTHR21708">
    <property type="entry name" value="PROBABLE 2-DEHYDROPANTOATE 2-REDUCTASE"/>
    <property type="match status" value="1"/>
</dbReference>
<dbReference type="SUPFAM" id="SSF48179">
    <property type="entry name" value="6-phosphogluconate dehydrogenase C-terminal domain-like"/>
    <property type="match status" value="1"/>
</dbReference>
<dbReference type="PANTHER" id="PTHR21708:SF26">
    <property type="entry name" value="2-DEHYDROPANTOATE 2-REDUCTASE"/>
    <property type="match status" value="1"/>
</dbReference>
<dbReference type="InterPro" id="IPR013752">
    <property type="entry name" value="KPA_reductase"/>
</dbReference>
<evidence type="ECO:0000259" key="11">
    <source>
        <dbReference type="Pfam" id="PF02558"/>
    </source>
</evidence>
<evidence type="ECO:0000313" key="14">
    <source>
        <dbReference type="Proteomes" id="UP000825799"/>
    </source>
</evidence>
<dbReference type="Gene3D" id="1.10.1040.10">
    <property type="entry name" value="N-(1-d-carboxylethyl)-l-norvaline Dehydrogenase, domain 2"/>
    <property type="match status" value="1"/>
</dbReference>
<keyword evidence="5 10" id="KW-0566">Pantothenate biosynthesis</keyword>
<dbReference type="Pfam" id="PF08546">
    <property type="entry name" value="ApbA_C"/>
    <property type="match status" value="1"/>
</dbReference>
<dbReference type="InterPro" id="IPR008927">
    <property type="entry name" value="6-PGluconate_DH-like_C_sf"/>
</dbReference>
<comment type="pathway">
    <text evidence="1 10">Cofactor biosynthesis; (R)-pantothenate biosynthesis; (R)-pantoate from 3-methyl-2-oxobutanoate: step 2/2.</text>
</comment>
<sequence>MTSIAIIGPGAIGGTLAAWLAQDPTLSISLCARSALTDLVVETPHGTLSAAPEVWTAPEQAQTVDWVLITTKTYSAESTKPWLDRLCGPQTRVAIIQNGVEHVRLFRHLVPEERLVPVMINLPASRTAPGRVTQSRDGIIAVPTGRNGADFVALFANTRIAAAVHEDFLSQAWVKLCGNCAAIVPALTLRATGPVWNADMEAIIRGLAEECAAVARAEGAEVPQEVIEKTVAAMRDMPEGALSGSIHADRLAGNPMEIDARNGVIVRLGEKHGIATPFNRMLVTLLSASASPWTAPHATEAR</sequence>
<dbReference type="InterPro" id="IPR013332">
    <property type="entry name" value="KPR_N"/>
</dbReference>
<dbReference type="NCBIfam" id="NF005091">
    <property type="entry name" value="PRK06522.2-2"/>
    <property type="match status" value="1"/>
</dbReference>
<evidence type="ECO:0000259" key="12">
    <source>
        <dbReference type="Pfam" id="PF08546"/>
    </source>
</evidence>
<evidence type="ECO:0000256" key="7">
    <source>
        <dbReference type="ARBA" id="ARBA00023002"/>
    </source>
</evidence>
<evidence type="ECO:0000256" key="10">
    <source>
        <dbReference type="RuleBase" id="RU362068"/>
    </source>
</evidence>
<keyword evidence="6 10" id="KW-0521">NADP</keyword>
<keyword evidence="14" id="KW-1185">Reference proteome</keyword>
<dbReference type="InterPro" id="IPR013328">
    <property type="entry name" value="6PGD_dom2"/>
</dbReference>
<dbReference type="NCBIfam" id="TIGR00745">
    <property type="entry name" value="apbA_panE"/>
    <property type="match status" value="1"/>
</dbReference>
<evidence type="ECO:0000256" key="1">
    <source>
        <dbReference type="ARBA" id="ARBA00004994"/>
    </source>
</evidence>
<dbReference type="Pfam" id="PF02558">
    <property type="entry name" value="ApbA"/>
    <property type="match status" value="1"/>
</dbReference>
<evidence type="ECO:0000256" key="5">
    <source>
        <dbReference type="ARBA" id="ARBA00022655"/>
    </source>
</evidence>
<evidence type="ECO:0000256" key="8">
    <source>
        <dbReference type="ARBA" id="ARBA00032024"/>
    </source>
</evidence>
<dbReference type="RefSeq" id="WP_220304366.1">
    <property type="nucleotide sequence ID" value="NZ_CP080590.1"/>
</dbReference>
<dbReference type="EMBL" id="CP080590">
    <property type="protein sequence ID" value="QYO75871.1"/>
    <property type="molecule type" value="Genomic_DNA"/>
</dbReference>
<evidence type="ECO:0000256" key="2">
    <source>
        <dbReference type="ARBA" id="ARBA00007870"/>
    </source>
</evidence>
<reference evidence="13 14" key="1">
    <citation type="submission" date="2021-08" db="EMBL/GenBank/DDBJ databases">
        <title>Devosia salina sp. nov., isolated from the South China Sea sediment.</title>
        <authorList>
            <person name="Zhou Z."/>
        </authorList>
    </citation>
    <scope>NUCLEOTIDE SEQUENCE [LARGE SCALE GENOMIC DNA]</scope>
    <source>
        <strain evidence="13 14">SCS-3</strain>
    </source>
</reference>
<evidence type="ECO:0000256" key="6">
    <source>
        <dbReference type="ARBA" id="ARBA00022857"/>
    </source>
</evidence>
<dbReference type="Proteomes" id="UP000825799">
    <property type="component" value="Chromosome"/>
</dbReference>
<dbReference type="GO" id="GO:0008677">
    <property type="term" value="F:2-dehydropantoate 2-reductase activity"/>
    <property type="evidence" value="ECO:0007669"/>
    <property type="project" value="UniProtKB-EC"/>
</dbReference>
<feature type="domain" description="Ketopantoate reductase C-terminal" evidence="12">
    <location>
        <begin position="167"/>
        <end position="288"/>
    </location>
</feature>
<evidence type="ECO:0000256" key="9">
    <source>
        <dbReference type="ARBA" id="ARBA00048793"/>
    </source>
</evidence>
<dbReference type="InterPro" id="IPR036291">
    <property type="entry name" value="NAD(P)-bd_dom_sf"/>
</dbReference>
<evidence type="ECO:0000256" key="3">
    <source>
        <dbReference type="ARBA" id="ARBA00013014"/>
    </source>
</evidence>
<protein>
    <recommendedName>
        <fullName evidence="4 10">2-dehydropantoate 2-reductase</fullName>
        <ecNumber evidence="3 10">1.1.1.169</ecNumber>
    </recommendedName>
    <alternativeName>
        <fullName evidence="8 10">Ketopantoate reductase</fullName>
    </alternativeName>
</protein>
<dbReference type="SUPFAM" id="SSF51735">
    <property type="entry name" value="NAD(P)-binding Rossmann-fold domains"/>
    <property type="match status" value="1"/>
</dbReference>
<organism evidence="13 14">
    <name type="scientific">Devosia salina</name>
    <dbReference type="NCBI Taxonomy" id="2860336"/>
    <lineage>
        <taxon>Bacteria</taxon>
        <taxon>Pseudomonadati</taxon>
        <taxon>Pseudomonadota</taxon>
        <taxon>Alphaproteobacteria</taxon>
        <taxon>Hyphomicrobiales</taxon>
        <taxon>Devosiaceae</taxon>
        <taxon>Devosia</taxon>
    </lineage>
</organism>
<feature type="domain" description="Ketopantoate reductase N-terminal" evidence="11">
    <location>
        <begin position="4"/>
        <end position="143"/>
    </location>
</feature>
<comment type="similarity">
    <text evidence="2 10">Belongs to the ketopantoate reductase family.</text>
</comment>